<evidence type="ECO:0000313" key="11">
    <source>
        <dbReference type="Proteomes" id="UP000824264"/>
    </source>
</evidence>
<dbReference type="Pfam" id="PF00384">
    <property type="entry name" value="Molybdopterin"/>
    <property type="match status" value="1"/>
</dbReference>
<dbReference type="PANTHER" id="PTHR43742">
    <property type="entry name" value="TRIMETHYLAMINE-N-OXIDE REDUCTASE"/>
    <property type="match status" value="1"/>
</dbReference>
<dbReference type="GO" id="GO:0046872">
    <property type="term" value="F:metal ion binding"/>
    <property type="evidence" value="ECO:0007669"/>
    <property type="project" value="UniProtKB-KW"/>
</dbReference>
<keyword evidence="6" id="KW-0560">Oxidoreductase</keyword>
<evidence type="ECO:0000256" key="8">
    <source>
        <dbReference type="ARBA" id="ARBA00023014"/>
    </source>
</evidence>
<dbReference type="InterPro" id="IPR009010">
    <property type="entry name" value="Asp_de-COase-like_dom_sf"/>
</dbReference>
<dbReference type="InterPro" id="IPR006656">
    <property type="entry name" value="Mopterin_OxRdtase"/>
</dbReference>
<dbReference type="PROSITE" id="PS51669">
    <property type="entry name" value="4FE4S_MOW_BIS_MGD"/>
    <property type="match status" value="1"/>
</dbReference>
<evidence type="ECO:0000256" key="5">
    <source>
        <dbReference type="ARBA" id="ARBA00022729"/>
    </source>
</evidence>
<dbReference type="SUPFAM" id="SSF50692">
    <property type="entry name" value="ADC-like"/>
    <property type="match status" value="1"/>
</dbReference>
<evidence type="ECO:0000313" key="10">
    <source>
        <dbReference type="EMBL" id="HIW79483.1"/>
    </source>
</evidence>
<dbReference type="GO" id="GO:0016491">
    <property type="term" value="F:oxidoreductase activity"/>
    <property type="evidence" value="ECO:0007669"/>
    <property type="project" value="UniProtKB-KW"/>
</dbReference>
<name>A0A9D1U9U8_9BACT</name>
<evidence type="ECO:0000256" key="3">
    <source>
        <dbReference type="ARBA" id="ARBA00022505"/>
    </source>
</evidence>
<dbReference type="GO" id="GO:0043546">
    <property type="term" value="F:molybdopterin cofactor binding"/>
    <property type="evidence" value="ECO:0007669"/>
    <property type="project" value="InterPro"/>
</dbReference>
<proteinExistence type="inferred from homology"/>
<keyword evidence="5" id="KW-0732">Signal</keyword>
<dbReference type="Gene3D" id="3.40.50.740">
    <property type="match status" value="1"/>
</dbReference>
<reference evidence="10" key="1">
    <citation type="journal article" date="2021" name="PeerJ">
        <title>Extensive microbial diversity within the chicken gut microbiome revealed by metagenomics and culture.</title>
        <authorList>
            <person name="Gilroy R."/>
            <person name="Ravi A."/>
            <person name="Getino M."/>
            <person name="Pursley I."/>
            <person name="Horton D.L."/>
            <person name="Alikhan N.F."/>
            <person name="Baker D."/>
            <person name="Gharbi K."/>
            <person name="Hall N."/>
            <person name="Watson M."/>
            <person name="Adriaenssens E.M."/>
            <person name="Foster-Nyarko E."/>
            <person name="Jarju S."/>
            <person name="Secka A."/>
            <person name="Antonio M."/>
            <person name="Oren A."/>
            <person name="Chaudhuri R.R."/>
            <person name="La Ragione R."/>
            <person name="Hildebrand F."/>
            <person name="Pallen M.J."/>
        </authorList>
    </citation>
    <scope>NUCLEOTIDE SEQUENCE</scope>
    <source>
        <strain evidence="10">ChiSxjej5B17-1746</strain>
    </source>
</reference>
<keyword evidence="4" id="KW-0479">Metal-binding</keyword>
<evidence type="ECO:0000256" key="6">
    <source>
        <dbReference type="ARBA" id="ARBA00023002"/>
    </source>
</evidence>
<keyword evidence="8" id="KW-0411">Iron-sulfur</keyword>
<evidence type="ECO:0000259" key="9">
    <source>
        <dbReference type="PROSITE" id="PS51669"/>
    </source>
</evidence>
<keyword evidence="2" id="KW-0004">4Fe-4S</keyword>
<dbReference type="Gene3D" id="2.20.25.90">
    <property type="entry name" value="ADC-like domains"/>
    <property type="match status" value="1"/>
</dbReference>
<organism evidence="10 11">
    <name type="scientific">Candidatus Bilophila faecipullorum</name>
    <dbReference type="NCBI Taxonomy" id="2838482"/>
    <lineage>
        <taxon>Bacteria</taxon>
        <taxon>Pseudomonadati</taxon>
        <taxon>Thermodesulfobacteriota</taxon>
        <taxon>Desulfovibrionia</taxon>
        <taxon>Desulfovibrionales</taxon>
        <taxon>Desulfovibrionaceae</taxon>
        <taxon>Bilophila</taxon>
    </lineage>
</organism>
<keyword evidence="3" id="KW-0500">Molybdenum</keyword>
<dbReference type="InterPro" id="IPR006657">
    <property type="entry name" value="MoPterin_dinucl-bd_dom"/>
</dbReference>
<reference evidence="10" key="2">
    <citation type="submission" date="2021-04" db="EMBL/GenBank/DDBJ databases">
        <authorList>
            <person name="Gilroy R."/>
        </authorList>
    </citation>
    <scope>NUCLEOTIDE SEQUENCE</scope>
    <source>
        <strain evidence="10">ChiSxjej5B17-1746</strain>
    </source>
</reference>
<dbReference type="NCBIfam" id="NF041783">
    <property type="entry name" value="mnquin_red_QrcB"/>
    <property type="match status" value="1"/>
</dbReference>
<dbReference type="Gene3D" id="2.40.40.20">
    <property type="match status" value="1"/>
</dbReference>
<dbReference type="AlphaFoldDB" id="A0A9D1U9U8"/>
<dbReference type="EMBL" id="DXGI01000378">
    <property type="protein sequence ID" value="HIW79483.1"/>
    <property type="molecule type" value="Genomic_DNA"/>
</dbReference>
<gene>
    <name evidence="10" type="ORF">H9874_10130</name>
</gene>
<comment type="similarity">
    <text evidence="1">Belongs to the prokaryotic molybdopterin-containing oxidoreductase family.</text>
</comment>
<dbReference type="SUPFAM" id="SSF53706">
    <property type="entry name" value="Formate dehydrogenase/DMSO reductase, domains 1-3"/>
    <property type="match status" value="1"/>
</dbReference>
<dbReference type="GO" id="GO:0051539">
    <property type="term" value="F:4 iron, 4 sulfur cluster binding"/>
    <property type="evidence" value="ECO:0007669"/>
    <property type="project" value="UniProtKB-KW"/>
</dbReference>
<evidence type="ECO:0000256" key="2">
    <source>
        <dbReference type="ARBA" id="ARBA00022485"/>
    </source>
</evidence>
<dbReference type="PANTHER" id="PTHR43742:SF9">
    <property type="entry name" value="TETRATHIONATE REDUCTASE SUBUNIT A"/>
    <property type="match status" value="1"/>
</dbReference>
<accession>A0A9D1U9U8</accession>
<evidence type="ECO:0000256" key="7">
    <source>
        <dbReference type="ARBA" id="ARBA00023004"/>
    </source>
</evidence>
<protein>
    <submittedName>
        <fullName evidence="10">Molybdopterin-dependent oxidoreductase</fullName>
    </submittedName>
</protein>
<dbReference type="InterPro" id="IPR050612">
    <property type="entry name" value="Prok_Mopterin_Oxidored"/>
</dbReference>
<dbReference type="InterPro" id="IPR006963">
    <property type="entry name" value="Mopterin_OxRdtase_4Fe-4S_dom"/>
</dbReference>
<dbReference type="Gene3D" id="3.30.2070.10">
    <property type="entry name" value="Formate dehydrogenase/DMSO reductase"/>
    <property type="match status" value="1"/>
</dbReference>
<dbReference type="Proteomes" id="UP000824264">
    <property type="component" value="Unassembled WGS sequence"/>
</dbReference>
<dbReference type="Pfam" id="PF01568">
    <property type="entry name" value="Molydop_binding"/>
    <property type="match status" value="1"/>
</dbReference>
<feature type="domain" description="4Fe-4S Mo/W bis-MGD-type" evidence="9">
    <location>
        <begin position="51"/>
        <end position="107"/>
    </location>
</feature>
<dbReference type="Gene3D" id="3.40.228.10">
    <property type="entry name" value="Dimethylsulfoxide Reductase, domain 2"/>
    <property type="match status" value="1"/>
</dbReference>
<sequence length="714" mass="76385">MLDRRGFLKFIGGAAVGTLATPVVWKGLDDISIWSQNWPWIPSLQYGNHENTYIRTTSKVCPSAVGTRVRLVGGRPVRVLGDPESPLSRGGISALAVTEVQMRYSPARLKRPLLRNTDGGYREITWEQAETLLLHKLADAKRKKADREAVVCISGDENGTMSELFSGFVNQMGSGRFFLMPSDAQAAAQAWKLMGGRGRVGFDVPDSDYVFAVGANVLETWGTVVANRRAWGNARPAGGKPAMRLAYAGPVQNNTAAGADLWLPIKPGTELYLLLGVAHQLIKDGVAAPADGLDVFKALVAPWTPEKACQATGLMPDRFKAVVEGLKKAEKPLVIVGSDMDAGGGTGPMRLGMAINMLLDRVNKPGGMRLIPTAPAVVQGGGTYEQLMEGDLVEYAAATAKGTMPEVDVLMVYEANPFYALPGKDIEAVFKKSAFSVAFTCFFDETARRCDLVLPNALGLERYDDVAQPFGYGRFIYTLVQPVAEPLHQARPAGEVLINLAYKLGVNLGVSDVVTMLKAKAHAIGADWGSLSEGNAYESDVVVPQKLLAYRFTPNEVEQLGKLAQTVKGGALPDKEVAVAFVGKLALGTPETAIPPFNTKTITNEELEKDMLVAALNSATLKKLGLYEGNVVTLSNDAGQVRARLRVFEGVTADTVALTLGFGHTAFGEFNDGKGMNVMTLVTPVSEPGFAGLAVGSFAGLPVWNNTRVRVAKA</sequence>
<evidence type="ECO:0000256" key="1">
    <source>
        <dbReference type="ARBA" id="ARBA00010312"/>
    </source>
</evidence>
<evidence type="ECO:0000256" key="4">
    <source>
        <dbReference type="ARBA" id="ARBA00022723"/>
    </source>
</evidence>
<keyword evidence="7" id="KW-0408">Iron</keyword>
<comment type="caution">
    <text evidence="10">The sequence shown here is derived from an EMBL/GenBank/DDBJ whole genome shotgun (WGS) entry which is preliminary data.</text>
</comment>
<dbReference type="InterPro" id="IPR053557">
    <property type="entry name" value="Molybdopterin-Qrc_component"/>
</dbReference>